<dbReference type="GO" id="GO:0042597">
    <property type="term" value="C:periplasmic space"/>
    <property type="evidence" value="ECO:0007669"/>
    <property type="project" value="UniProtKB-ARBA"/>
</dbReference>
<sequence>MSRRSVLRGGTGLAGVFMLGSTGALLEACSNASNSSSGSPAKKTLTYGAWQAPDTLDPATTGLAATSRIITQVFDTLLYQLAGETKLLPGLATSWEVSPDAKLYTLKLRTGVKFHDGTPFDAKAVQFTFDRIVNPQTKALSALGALGPYSHSTVVDDHTIQIAFDSPYAPFLNVLSQVILAPVSPTAVQKYGQDFGSHPVGTGPFMVKDYAQRDHVTLVRNPDYNWAPAFYGQNGPAALESIKWRIIPEDATRMGTLQTGEADVIEYLVPQSVAQFKSNSKYKVQLIDAPGSPRVIMINVTKPPTDDLAVRQAMLYAVDQKTIVNVLFKDVYKPASSPLEPPTLGYDASIANMYTADPTKAAQLLDGAGWKMGSGGIRQKNGVALKPLFINIANDQFDQIAQIVQADLRKVGIDLQLQNESEPTVFSTYNQGPQNFSEIFYWFNDPSLLYSLYHSSQIAHGFNWGHYSNPQVDELLVRGGATPDPAQRVTIYQQAQQQIMKDAVIMPIQSKRTVMALNASIDGMRFTSITYPLLYATKWK</sequence>
<dbReference type="GO" id="GO:0015833">
    <property type="term" value="P:peptide transport"/>
    <property type="evidence" value="ECO:0007669"/>
    <property type="project" value="TreeGrafter"/>
</dbReference>
<proteinExistence type="inferred from homology"/>
<dbReference type="Pfam" id="PF00496">
    <property type="entry name" value="SBP_bac_5"/>
    <property type="match status" value="1"/>
</dbReference>
<comment type="similarity">
    <text evidence="2">Belongs to the bacterial solute-binding protein 5 family.</text>
</comment>
<protein>
    <submittedName>
        <fullName evidence="6">ABC transporter substrate-binding protein</fullName>
    </submittedName>
</protein>
<evidence type="ECO:0000256" key="1">
    <source>
        <dbReference type="ARBA" id="ARBA00004196"/>
    </source>
</evidence>
<dbReference type="GO" id="GO:0030313">
    <property type="term" value="C:cell envelope"/>
    <property type="evidence" value="ECO:0007669"/>
    <property type="project" value="UniProtKB-SubCell"/>
</dbReference>
<gene>
    <name evidence="6" type="ORF">JF922_15670</name>
</gene>
<comment type="subcellular location">
    <subcellularLocation>
        <location evidence="1">Cell envelope</location>
    </subcellularLocation>
</comment>
<dbReference type="CDD" id="cd08492">
    <property type="entry name" value="PBP2_NikA_DppA_OppA_like_15"/>
    <property type="match status" value="1"/>
</dbReference>
<feature type="domain" description="Solute-binding protein family 5" evidence="5">
    <location>
        <begin position="87"/>
        <end position="455"/>
    </location>
</feature>
<dbReference type="EMBL" id="JAEKNR010000155">
    <property type="protein sequence ID" value="MBJ7599503.1"/>
    <property type="molecule type" value="Genomic_DNA"/>
</dbReference>
<dbReference type="Gene3D" id="3.10.105.10">
    <property type="entry name" value="Dipeptide-binding Protein, Domain 3"/>
    <property type="match status" value="1"/>
</dbReference>
<evidence type="ECO:0000259" key="5">
    <source>
        <dbReference type="Pfam" id="PF00496"/>
    </source>
</evidence>
<dbReference type="Gene3D" id="3.40.190.10">
    <property type="entry name" value="Periplasmic binding protein-like II"/>
    <property type="match status" value="1"/>
</dbReference>
<accession>A0A934KAF0</accession>
<dbReference type="InterPro" id="IPR039424">
    <property type="entry name" value="SBP_5"/>
</dbReference>
<reference evidence="6" key="1">
    <citation type="submission" date="2020-10" db="EMBL/GenBank/DDBJ databases">
        <title>Ca. Dormibacterota MAGs.</title>
        <authorList>
            <person name="Montgomery K."/>
        </authorList>
    </citation>
    <scope>NUCLEOTIDE SEQUENCE [LARGE SCALE GENOMIC DNA]</scope>
    <source>
        <strain evidence="6">SC8812_S17_10</strain>
    </source>
</reference>
<dbReference type="Proteomes" id="UP000612893">
    <property type="component" value="Unassembled WGS sequence"/>
</dbReference>
<dbReference type="SUPFAM" id="SSF53850">
    <property type="entry name" value="Periplasmic binding protein-like II"/>
    <property type="match status" value="1"/>
</dbReference>
<evidence type="ECO:0000256" key="3">
    <source>
        <dbReference type="ARBA" id="ARBA00022448"/>
    </source>
</evidence>
<comment type="caution">
    <text evidence="6">The sequence shown here is derived from an EMBL/GenBank/DDBJ whole genome shotgun (WGS) entry which is preliminary data.</text>
</comment>
<evidence type="ECO:0000313" key="7">
    <source>
        <dbReference type="Proteomes" id="UP000612893"/>
    </source>
</evidence>
<keyword evidence="7" id="KW-1185">Reference proteome</keyword>
<dbReference type="RefSeq" id="WP_338203013.1">
    <property type="nucleotide sequence ID" value="NZ_JAEKNR010000155.1"/>
</dbReference>
<keyword evidence="4" id="KW-0732">Signal</keyword>
<dbReference type="AlphaFoldDB" id="A0A934KAF0"/>
<dbReference type="Gene3D" id="3.90.76.10">
    <property type="entry name" value="Dipeptide-binding Protein, Domain 1"/>
    <property type="match status" value="1"/>
</dbReference>
<name>A0A934KAF0_9BACT</name>
<evidence type="ECO:0000256" key="2">
    <source>
        <dbReference type="ARBA" id="ARBA00005695"/>
    </source>
</evidence>
<organism evidence="6 7">
    <name type="scientific">Candidatus Nephthysia bennettiae</name>
    <dbReference type="NCBI Taxonomy" id="3127016"/>
    <lineage>
        <taxon>Bacteria</taxon>
        <taxon>Bacillati</taxon>
        <taxon>Candidatus Dormiibacterota</taxon>
        <taxon>Candidatus Dormibacteria</taxon>
        <taxon>Candidatus Dormibacterales</taxon>
        <taxon>Candidatus Dormibacteraceae</taxon>
        <taxon>Candidatus Nephthysia</taxon>
    </lineage>
</organism>
<dbReference type="PIRSF" id="PIRSF002741">
    <property type="entry name" value="MppA"/>
    <property type="match status" value="1"/>
</dbReference>
<keyword evidence="3" id="KW-0813">Transport</keyword>
<dbReference type="InterPro" id="IPR030678">
    <property type="entry name" value="Peptide/Ni-bd"/>
</dbReference>
<dbReference type="PANTHER" id="PTHR30290">
    <property type="entry name" value="PERIPLASMIC BINDING COMPONENT OF ABC TRANSPORTER"/>
    <property type="match status" value="1"/>
</dbReference>
<evidence type="ECO:0000256" key="4">
    <source>
        <dbReference type="ARBA" id="ARBA00022729"/>
    </source>
</evidence>
<dbReference type="InterPro" id="IPR000914">
    <property type="entry name" value="SBP_5_dom"/>
</dbReference>
<dbReference type="GO" id="GO:1904680">
    <property type="term" value="F:peptide transmembrane transporter activity"/>
    <property type="evidence" value="ECO:0007669"/>
    <property type="project" value="TreeGrafter"/>
</dbReference>
<evidence type="ECO:0000313" key="6">
    <source>
        <dbReference type="EMBL" id="MBJ7599503.1"/>
    </source>
</evidence>
<dbReference type="GO" id="GO:0043190">
    <property type="term" value="C:ATP-binding cassette (ABC) transporter complex"/>
    <property type="evidence" value="ECO:0007669"/>
    <property type="project" value="InterPro"/>
</dbReference>
<dbReference type="PANTHER" id="PTHR30290:SF10">
    <property type="entry name" value="PERIPLASMIC OLIGOPEPTIDE-BINDING PROTEIN-RELATED"/>
    <property type="match status" value="1"/>
</dbReference>